<proteinExistence type="predicted"/>
<dbReference type="EMBL" id="CP003811">
    <property type="protein sequence ID" value="AIQ88359.1"/>
    <property type="molecule type" value="Genomic_DNA"/>
</dbReference>
<evidence type="ECO:0000313" key="3">
    <source>
        <dbReference type="EMBL" id="AIQ88359.1"/>
    </source>
</evidence>
<feature type="region of interest" description="Disordered" evidence="1">
    <location>
        <begin position="1"/>
        <end position="42"/>
    </location>
</feature>
<accession>A0A089Q1A9</accession>
<dbReference type="STRING" id="693986.MOC_0604"/>
<keyword evidence="4" id="KW-1185">Reference proteome</keyword>
<gene>
    <name evidence="3" type="ORF">MOC_0604</name>
</gene>
<sequence length="74" mass="8406">MSLSRPDRARYVARQGKPPLNGPPPPRGTSHGHAGRTRGGRAGDGLMPQMFDWIFFAIMLPFPAYLVWDFMRHR</sequence>
<evidence type="ECO:0000256" key="2">
    <source>
        <dbReference type="SAM" id="Phobius"/>
    </source>
</evidence>
<feature type="compositionally biased region" description="Basic and acidic residues" evidence="1">
    <location>
        <begin position="1"/>
        <end position="10"/>
    </location>
</feature>
<dbReference type="AlphaFoldDB" id="A0A089Q1A9"/>
<keyword evidence="2" id="KW-1133">Transmembrane helix</keyword>
<evidence type="ECO:0000256" key="1">
    <source>
        <dbReference type="SAM" id="MobiDB-lite"/>
    </source>
</evidence>
<dbReference type="Proteomes" id="UP000029492">
    <property type="component" value="Chromosome"/>
</dbReference>
<keyword evidence="2" id="KW-0812">Transmembrane</keyword>
<organism evidence="3 4">
    <name type="scientific">Methylobacterium oryzae CBMB20</name>
    <dbReference type="NCBI Taxonomy" id="693986"/>
    <lineage>
        <taxon>Bacteria</taxon>
        <taxon>Pseudomonadati</taxon>
        <taxon>Pseudomonadota</taxon>
        <taxon>Alphaproteobacteria</taxon>
        <taxon>Hyphomicrobiales</taxon>
        <taxon>Methylobacteriaceae</taxon>
        <taxon>Methylobacterium</taxon>
    </lineage>
</organism>
<evidence type="ECO:0000313" key="4">
    <source>
        <dbReference type="Proteomes" id="UP000029492"/>
    </source>
</evidence>
<reference evidence="3 4" key="1">
    <citation type="journal article" date="2014" name="PLoS ONE">
        <title>Genome Information of Methylobacterium oryzae, a Plant-Probiotic Methylotroph in the Phyllosphere.</title>
        <authorList>
            <person name="Kwak M.J."/>
            <person name="Jeong H."/>
            <person name="Madhaiyan M."/>
            <person name="Lee Y."/>
            <person name="Sa T.M."/>
            <person name="Oh T.K."/>
            <person name="Kim J.F."/>
        </authorList>
    </citation>
    <scope>NUCLEOTIDE SEQUENCE [LARGE SCALE GENOMIC DNA]</scope>
    <source>
        <strain evidence="3 4">CBMB20</strain>
    </source>
</reference>
<dbReference type="HOGENOM" id="CLU_2683644_0_0_5"/>
<protein>
    <submittedName>
        <fullName evidence="3">Protein of unassigned function</fullName>
    </submittedName>
</protein>
<name>A0A089Q1A9_9HYPH</name>
<dbReference type="KEGG" id="mor:MOC_0604"/>
<feature type="transmembrane region" description="Helical" evidence="2">
    <location>
        <begin position="50"/>
        <end position="68"/>
    </location>
</feature>
<keyword evidence="2" id="KW-0472">Membrane</keyword>